<keyword evidence="2" id="KW-1185">Reference proteome</keyword>
<organism evidence="1 2">
    <name type="scientific">Pedobacter albus</name>
    <dbReference type="NCBI Taxonomy" id="3113905"/>
    <lineage>
        <taxon>Bacteria</taxon>
        <taxon>Pseudomonadati</taxon>
        <taxon>Bacteroidota</taxon>
        <taxon>Sphingobacteriia</taxon>
        <taxon>Sphingobacteriales</taxon>
        <taxon>Sphingobacteriaceae</taxon>
        <taxon>Pedobacter</taxon>
    </lineage>
</organism>
<protein>
    <recommendedName>
        <fullName evidence="3">DUF4114 domain-containing protein</fullName>
    </recommendedName>
</protein>
<name>A0ABU7IA95_9SPHI</name>
<comment type="caution">
    <text evidence="1">The sequence shown here is derived from an EMBL/GenBank/DDBJ whole genome shotgun (WGS) entry which is preliminary data.</text>
</comment>
<dbReference type="EMBL" id="JAZDQT010000002">
    <property type="protein sequence ID" value="MEE1946279.1"/>
    <property type="molecule type" value="Genomic_DNA"/>
</dbReference>
<dbReference type="Gene3D" id="2.60.120.400">
    <property type="entry name" value="Calcium-mediated lectin"/>
    <property type="match status" value="1"/>
</dbReference>
<reference evidence="1 2" key="1">
    <citation type="submission" date="2024-01" db="EMBL/GenBank/DDBJ databases">
        <title>Pedobacter sp. nov., isolated from fresh soil.</title>
        <authorList>
            <person name="Le N.T.T."/>
        </authorList>
    </citation>
    <scope>NUCLEOTIDE SEQUENCE [LARGE SCALE GENOMIC DNA]</scope>
    <source>
        <strain evidence="1 2">KR3-3</strain>
    </source>
</reference>
<proteinExistence type="predicted"/>
<sequence length="134" mass="15031">MGYGPDNNLQIDWGRTIQLKVPRYAQVKLTFSAEAAWENAICIYDSAYNKIFEKGNQAGRNLNPEVYGRNRVEERMIFITGWHKNGPADGGKPWYQSACRFSPNAGDNFGSGVIGFEDGGDGDYNDIMVSYVFE</sequence>
<evidence type="ECO:0000313" key="1">
    <source>
        <dbReference type="EMBL" id="MEE1946279.1"/>
    </source>
</evidence>
<gene>
    <name evidence="1" type="ORF">VRU48_14235</name>
</gene>
<dbReference type="RefSeq" id="WP_330108584.1">
    <property type="nucleotide sequence ID" value="NZ_JAZDQT010000002.1"/>
</dbReference>
<dbReference type="InterPro" id="IPR036684">
    <property type="entry name" value="Ca_lectin_sf"/>
</dbReference>
<accession>A0ABU7IA95</accession>
<dbReference type="Proteomes" id="UP001336835">
    <property type="component" value="Unassembled WGS sequence"/>
</dbReference>
<evidence type="ECO:0008006" key="3">
    <source>
        <dbReference type="Google" id="ProtNLM"/>
    </source>
</evidence>
<evidence type="ECO:0000313" key="2">
    <source>
        <dbReference type="Proteomes" id="UP001336835"/>
    </source>
</evidence>